<evidence type="ECO:0000256" key="2">
    <source>
        <dbReference type="ARBA" id="ARBA00006474"/>
    </source>
</evidence>
<comment type="similarity">
    <text evidence="2">Belongs to the FtsK/SpoIIIE/SftA family.</text>
</comment>
<evidence type="ECO:0000256" key="15">
    <source>
        <dbReference type="SAM" id="MobiDB-lite"/>
    </source>
</evidence>
<dbReference type="GO" id="GO:0007059">
    <property type="term" value="P:chromosome segregation"/>
    <property type="evidence" value="ECO:0007669"/>
    <property type="project" value="UniProtKB-KW"/>
</dbReference>
<feature type="transmembrane region" description="Helical" evidence="16">
    <location>
        <begin position="61"/>
        <end position="86"/>
    </location>
</feature>
<dbReference type="SMART" id="SM00843">
    <property type="entry name" value="Ftsk_gamma"/>
    <property type="match status" value="1"/>
</dbReference>
<dbReference type="GO" id="GO:0051301">
    <property type="term" value="P:cell division"/>
    <property type="evidence" value="ECO:0007669"/>
    <property type="project" value="UniProtKB-KW"/>
</dbReference>
<reference evidence="18 19" key="1">
    <citation type="journal article" date="2015" name="Nature">
        <title>rRNA introns, odd ribosomes, and small enigmatic genomes across a large radiation of phyla.</title>
        <authorList>
            <person name="Brown C.T."/>
            <person name="Hug L.A."/>
            <person name="Thomas B.C."/>
            <person name="Sharon I."/>
            <person name="Castelle C.J."/>
            <person name="Singh A."/>
            <person name="Wilkins M.J."/>
            <person name="Williams K.H."/>
            <person name="Banfield J.F."/>
        </authorList>
    </citation>
    <scope>NUCLEOTIDE SEQUENCE [LARGE SCALE GENOMIC DNA]</scope>
</reference>
<keyword evidence="11 16" id="KW-0472">Membrane</keyword>
<dbReference type="InterPro" id="IPR018541">
    <property type="entry name" value="Ftsk_gamma"/>
</dbReference>
<dbReference type="GO" id="GO:0003677">
    <property type="term" value="F:DNA binding"/>
    <property type="evidence" value="ECO:0007669"/>
    <property type="project" value="UniProtKB-KW"/>
</dbReference>
<gene>
    <name evidence="18" type="ORF">UX39_C0005G0010</name>
</gene>
<dbReference type="SUPFAM" id="SSF46785">
    <property type="entry name" value="Winged helix' DNA-binding domain"/>
    <property type="match status" value="1"/>
</dbReference>
<dbReference type="PANTHER" id="PTHR22683">
    <property type="entry name" value="SPORULATION PROTEIN RELATED"/>
    <property type="match status" value="1"/>
</dbReference>
<keyword evidence="12" id="KW-0131">Cell cycle</keyword>
<keyword evidence="9 16" id="KW-1133">Transmembrane helix</keyword>
<keyword evidence="3" id="KW-1003">Cell membrane</keyword>
<evidence type="ECO:0000313" key="18">
    <source>
        <dbReference type="EMBL" id="KKU26972.1"/>
    </source>
</evidence>
<dbReference type="Gene3D" id="3.40.50.300">
    <property type="entry name" value="P-loop containing nucleotide triphosphate hydrolases"/>
    <property type="match status" value="1"/>
</dbReference>
<feature type="compositionally biased region" description="Basic and acidic residues" evidence="15">
    <location>
        <begin position="204"/>
        <end position="229"/>
    </location>
</feature>
<dbReference type="SMART" id="SM00382">
    <property type="entry name" value="AAA"/>
    <property type="match status" value="1"/>
</dbReference>
<keyword evidence="6 14" id="KW-0547">Nucleotide-binding</keyword>
<accession>A0A0G1P2W8</accession>
<feature type="region of interest" description="Disordered" evidence="15">
    <location>
        <begin position="182"/>
        <end position="230"/>
    </location>
</feature>
<dbReference type="AlphaFoldDB" id="A0A0G1P2W8"/>
<feature type="binding site" evidence="14">
    <location>
        <begin position="408"/>
        <end position="415"/>
    </location>
    <ligand>
        <name>ATP</name>
        <dbReference type="ChEBI" id="CHEBI:30616"/>
    </ligand>
</feature>
<dbReference type="PROSITE" id="PS50901">
    <property type="entry name" value="FTSK"/>
    <property type="match status" value="1"/>
</dbReference>
<evidence type="ECO:0000256" key="14">
    <source>
        <dbReference type="PROSITE-ProRule" id="PRU00289"/>
    </source>
</evidence>
<dbReference type="Proteomes" id="UP000034175">
    <property type="component" value="Unassembled WGS sequence"/>
</dbReference>
<comment type="subcellular location">
    <subcellularLocation>
        <location evidence="1">Cell membrane</location>
        <topology evidence="1">Multi-pass membrane protein</topology>
    </subcellularLocation>
</comment>
<evidence type="ECO:0000256" key="6">
    <source>
        <dbReference type="ARBA" id="ARBA00022741"/>
    </source>
</evidence>
<evidence type="ECO:0000256" key="13">
    <source>
        <dbReference type="ARBA" id="ARBA00025923"/>
    </source>
</evidence>
<keyword evidence="10" id="KW-0238">DNA-binding</keyword>
<evidence type="ECO:0000256" key="4">
    <source>
        <dbReference type="ARBA" id="ARBA00022618"/>
    </source>
</evidence>
<feature type="domain" description="FtsK" evidence="17">
    <location>
        <begin position="391"/>
        <end position="599"/>
    </location>
</feature>
<feature type="compositionally biased region" description="Acidic residues" evidence="15">
    <location>
        <begin position="188"/>
        <end position="203"/>
    </location>
</feature>
<dbReference type="InterPro" id="IPR036388">
    <property type="entry name" value="WH-like_DNA-bd_sf"/>
</dbReference>
<dbReference type="Pfam" id="PF01580">
    <property type="entry name" value="FtsK_SpoIIIE"/>
    <property type="match status" value="1"/>
</dbReference>
<dbReference type="SUPFAM" id="SSF103473">
    <property type="entry name" value="MFS general substrate transporter"/>
    <property type="match status" value="1"/>
</dbReference>
<dbReference type="InterPro" id="IPR041027">
    <property type="entry name" value="FtsK_alpha"/>
</dbReference>
<feature type="region of interest" description="Disordered" evidence="15">
    <location>
        <begin position="1"/>
        <end position="22"/>
    </location>
</feature>
<dbReference type="GO" id="GO:0005524">
    <property type="term" value="F:ATP binding"/>
    <property type="evidence" value="ECO:0007669"/>
    <property type="project" value="UniProtKB-UniRule"/>
</dbReference>
<dbReference type="Pfam" id="PF09397">
    <property type="entry name" value="FtsK_gamma"/>
    <property type="match status" value="1"/>
</dbReference>
<comment type="subunit">
    <text evidence="13">Homohexamer. Forms a ring that surrounds DNA.</text>
</comment>
<dbReference type="SUPFAM" id="SSF52540">
    <property type="entry name" value="P-loop containing nucleoside triphosphate hydrolases"/>
    <property type="match status" value="1"/>
</dbReference>
<name>A0A0G1P2W8_9BACT</name>
<dbReference type="InterPro" id="IPR025199">
    <property type="entry name" value="FtsK_4TM"/>
</dbReference>
<evidence type="ECO:0000256" key="5">
    <source>
        <dbReference type="ARBA" id="ARBA00022692"/>
    </source>
</evidence>
<evidence type="ECO:0000256" key="10">
    <source>
        <dbReference type="ARBA" id="ARBA00023125"/>
    </source>
</evidence>
<dbReference type="InterPro" id="IPR036390">
    <property type="entry name" value="WH_DNA-bd_sf"/>
</dbReference>
<evidence type="ECO:0000259" key="17">
    <source>
        <dbReference type="PROSITE" id="PS50901"/>
    </source>
</evidence>
<comment type="caution">
    <text evidence="18">The sequence shown here is derived from an EMBL/GenBank/DDBJ whole genome shotgun (WGS) entry which is preliminary data.</text>
</comment>
<organism evidence="18 19">
    <name type="scientific">Candidatus Magasanikbacteria bacterium GW2011_GWA2_46_17</name>
    <dbReference type="NCBI Taxonomy" id="1619042"/>
    <lineage>
        <taxon>Bacteria</taxon>
        <taxon>Candidatus Magasanikiibacteriota</taxon>
    </lineage>
</organism>
<dbReference type="InterPro" id="IPR002543">
    <property type="entry name" value="FtsK_dom"/>
</dbReference>
<dbReference type="InterPro" id="IPR027417">
    <property type="entry name" value="P-loop_NTPase"/>
</dbReference>
<protein>
    <submittedName>
        <fullName evidence="18">Translocase FtsK protein</fullName>
    </submittedName>
</protein>
<dbReference type="Gene3D" id="3.30.980.40">
    <property type="match status" value="1"/>
</dbReference>
<evidence type="ECO:0000256" key="12">
    <source>
        <dbReference type="ARBA" id="ARBA00023306"/>
    </source>
</evidence>
<evidence type="ECO:0000256" key="3">
    <source>
        <dbReference type="ARBA" id="ARBA00022475"/>
    </source>
</evidence>
<dbReference type="InterPro" id="IPR003593">
    <property type="entry name" value="AAA+_ATPase"/>
</dbReference>
<keyword evidence="8 14" id="KW-0067">ATP-binding</keyword>
<proteinExistence type="inferred from homology"/>
<dbReference type="Pfam" id="PF13491">
    <property type="entry name" value="FtsK_4TM"/>
    <property type="match status" value="1"/>
</dbReference>
<evidence type="ECO:0000256" key="8">
    <source>
        <dbReference type="ARBA" id="ARBA00022840"/>
    </source>
</evidence>
<evidence type="ECO:0000313" key="19">
    <source>
        <dbReference type="Proteomes" id="UP000034175"/>
    </source>
</evidence>
<keyword evidence="5 16" id="KW-0812">Transmembrane</keyword>
<dbReference type="Pfam" id="PF17854">
    <property type="entry name" value="FtsK_alpha"/>
    <property type="match status" value="1"/>
</dbReference>
<feature type="transmembrane region" description="Helical" evidence="16">
    <location>
        <begin position="31"/>
        <end position="49"/>
    </location>
</feature>
<dbReference type="PANTHER" id="PTHR22683:SF41">
    <property type="entry name" value="DNA TRANSLOCASE FTSK"/>
    <property type="match status" value="1"/>
</dbReference>
<feature type="transmembrane region" description="Helical" evidence="16">
    <location>
        <begin position="137"/>
        <end position="166"/>
    </location>
</feature>
<dbReference type="PATRIC" id="fig|1619042.3.peg.247"/>
<evidence type="ECO:0000256" key="16">
    <source>
        <dbReference type="SAM" id="Phobius"/>
    </source>
</evidence>
<dbReference type="InterPro" id="IPR036259">
    <property type="entry name" value="MFS_trans_sf"/>
</dbReference>
<keyword evidence="7" id="KW-0159">Chromosome partition</keyword>
<evidence type="ECO:0000256" key="9">
    <source>
        <dbReference type="ARBA" id="ARBA00022989"/>
    </source>
</evidence>
<keyword evidence="4" id="KW-0132">Cell division</keyword>
<sequence length="758" mass="83457">MSKKIKSASADRDERTSDKTRSVVRDGTKQGILAIVFFVIAALFLLASIDKAGFVGTVLYHWFKLLLGLGYFLLPIVFIMLGIAFLKSITQRFPTIKIAGSAIFVFAGLGMIDVVAQNEGGIVGHFVGTPLVKLFDVYASIILLAALLIISILIIFETEIALSPLLSWWKKIRERRIANRRTGHEDAESTFDDEREESDETEHDTEREEQGETKKPEEKPESKKIDKSKSGINLDETSSLALDKKSSPLFMKNLGKTFNPPPLSLLERDKGKPVVGDINANKNIIKRTLANFGINVEMDEISIGPSVTRYALKPAEGVKLSRIVALQNDLSLALAAHPLRIEAPIPGKSLVGIEIPNTTKSTVGLATLLSAEEYQNSEKALMISLGKGISGKSHFANLAKMPHLLIAGTTGSGKSVTIHTIITSLLFRSAVENLKFIMIDPKRVELTLYNKIPHLLTPVITEAKKAILALKWAAKEMDRRYDILEAESVRDIESYHKNVLEPELKKLERKSQQERDAEMKLPELMPYIVIVIDELADIMSTYPRELEAAIVRLAQMSRAVGIHLILSTQRPSVNVITGLIKANIPGRIALQVSSQIDSRTILDTGGAEKLLGAGDMLFLGSEMSKPQRIQSAYISESEVKKVVNYLKDNYDSGIPSELNLTPEAVADKNAIFESSFGDEEEIDDDLYEQAREEVVRAGKASTSYIQRKLRVGYARAARLMDVLEERGVIGPADGAKPREVLGGGEGPATQEPDEPAQQ</sequence>
<feature type="compositionally biased region" description="Basic and acidic residues" evidence="15">
    <location>
        <begin position="9"/>
        <end position="22"/>
    </location>
</feature>
<evidence type="ECO:0000256" key="7">
    <source>
        <dbReference type="ARBA" id="ARBA00022829"/>
    </source>
</evidence>
<evidence type="ECO:0000256" key="1">
    <source>
        <dbReference type="ARBA" id="ARBA00004651"/>
    </source>
</evidence>
<dbReference type="Gene3D" id="1.10.10.10">
    <property type="entry name" value="Winged helix-like DNA-binding domain superfamily/Winged helix DNA-binding domain"/>
    <property type="match status" value="1"/>
</dbReference>
<dbReference type="InterPro" id="IPR050206">
    <property type="entry name" value="FtsK/SpoIIIE/SftA"/>
</dbReference>
<dbReference type="GO" id="GO:0005886">
    <property type="term" value="C:plasma membrane"/>
    <property type="evidence" value="ECO:0007669"/>
    <property type="project" value="UniProtKB-SubCell"/>
</dbReference>
<feature type="region of interest" description="Disordered" evidence="15">
    <location>
        <begin position="727"/>
        <end position="758"/>
    </location>
</feature>
<dbReference type="EMBL" id="LCMA01000005">
    <property type="protein sequence ID" value="KKU26972.1"/>
    <property type="molecule type" value="Genomic_DNA"/>
</dbReference>
<evidence type="ECO:0000256" key="11">
    <source>
        <dbReference type="ARBA" id="ARBA00023136"/>
    </source>
</evidence>